<feature type="domain" description="Nitroreductase" evidence="3">
    <location>
        <begin position="65"/>
        <end position="145"/>
    </location>
</feature>
<comment type="caution">
    <text evidence="4">The sequence shown here is derived from an EMBL/GenBank/DDBJ whole genome shotgun (WGS) entry which is preliminary data.</text>
</comment>
<gene>
    <name evidence="4" type="ORF">IAC76_07995</name>
</gene>
<evidence type="ECO:0000259" key="3">
    <source>
        <dbReference type="Pfam" id="PF00881"/>
    </source>
</evidence>
<organism evidence="4 5">
    <name type="scientific">Candidatus Scatousia excrementipullorum</name>
    <dbReference type="NCBI Taxonomy" id="2840936"/>
    <lineage>
        <taxon>Bacteria</taxon>
        <taxon>Candidatus Scatousia</taxon>
    </lineage>
</organism>
<proteinExistence type="inferred from homology"/>
<accession>A0A9D9DPL5</accession>
<name>A0A9D9DPL5_9BACT</name>
<protein>
    <submittedName>
        <fullName evidence="4">Nitroreductase family protein</fullName>
    </submittedName>
</protein>
<reference evidence="4" key="2">
    <citation type="journal article" date="2021" name="PeerJ">
        <title>Extensive microbial diversity within the chicken gut microbiome revealed by metagenomics and culture.</title>
        <authorList>
            <person name="Gilroy R."/>
            <person name="Ravi A."/>
            <person name="Getino M."/>
            <person name="Pursley I."/>
            <person name="Horton D.L."/>
            <person name="Alikhan N.F."/>
            <person name="Baker D."/>
            <person name="Gharbi K."/>
            <person name="Hall N."/>
            <person name="Watson M."/>
            <person name="Adriaenssens E.M."/>
            <person name="Foster-Nyarko E."/>
            <person name="Jarju S."/>
            <person name="Secka A."/>
            <person name="Antonio M."/>
            <person name="Oren A."/>
            <person name="Chaudhuri R.R."/>
            <person name="La Ragione R."/>
            <person name="Hildebrand F."/>
            <person name="Pallen M.J."/>
        </authorList>
    </citation>
    <scope>NUCLEOTIDE SEQUENCE</scope>
    <source>
        <strain evidence="4">10192</strain>
    </source>
</reference>
<dbReference type="Pfam" id="PF00881">
    <property type="entry name" value="Nitroreductase"/>
    <property type="match status" value="2"/>
</dbReference>
<evidence type="ECO:0000256" key="1">
    <source>
        <dbReference type="ARBA" id="ARBA00007118"/>
    </source>
</evidence>
<dbReference type="Proteomes" id="UP000823632">
    <property type="component" value="Unassembled WGS sequence"/>
</dbReference>
<evidence type="ECO:0000313" key="4">
    <source>
        <dbReference type="EMBL" id="MBO8431313.1"/>
    </source>
</evidence>
<evidence type="ECO:0000256" key="2">
    <source>
        <dbReference type="ARBA" id="ARBA00023002"/>
    </source>
</evidence>
<dbReference type="PANTHER" id="PTHR43673:SF10">
    <property type="entry name" value="NADH DEHYDROGENASE_NAD(P)H NITROREDUCTASE XCC3605-RELATED"/>
    <property type="match status" value="1"/>
</dbReference>
<dbReference type="CDD" id="cd02150">
    <property type="entry name" value="nitroreductase"/>
    <property type="match status" value="1"/>
</dbReference>
<dbReference type="EMBL" id="JADIND010000176">
    <property type="protein sequence ID" value="MBO8431313.1"/>
    <property type="molecule type" value="Genomic_DNA"/>
</dbReference>
<dbReference type="InterPro" id="IPR029479">
    <property type="entry name" value="Nitroreductase"/>
</dbReference>
<evidence type="ECO:0000313" key="5">
    <source>
        <dbReference type="Proteomes" id="UP000823632"/>
    </source>
</evidence>
<reference evidence="4" key="1">
    <citation type="submission" date="2020-10" db="EMBL/GenBank/DDBJ databases">
        <authorList>
            <person name="Gilroy R."/>
        </authorList>
    </citation>
    <scope>NUCLEOTIDE SEQUENCE</scope>
    <source>
        <strain evidence="4">10192</strain>
    </source>
</reference>
<comment type="similarity">
    <text evidence="1">Belongs to the nitroreductase family.</text>
</comment>
<keyword evidence="2" id="KW-0560">Oxidoreductase</keyword>
<dbReference type="PANTHER" id="PTHR43673">
    <property type="entry name" value="NAD(P)H NITROREDUCTASE YDGI-RELATED"/>
    <property type="match status" value="1"/>
</dbReference>
<dbReference type="SUPFAM" id="SSF55469">
    <property type="entry name" value="FMN-dependent nitroreductase-like"/>
    <property type="match status" value="1"/>
</dbReference>
<sequence>MYNIIFKRRSIRSFEDRAVEPEKIERILRAGMQAPSAHNKQPWEFLVVTDKEKRDTLSQMSPYSGMVAYAPVAIVVIGKPDDMTGDYLPQDLGACTQNILLQIVEEGLGGCWMGFYPNMDRCTKIREFFNIPEDRIPFSVIALGYSLRENTFVDRYDASKVHFNKW</sequence>
<dbReference type="GO" id="GO:0016491">
    <property type="term" value="F:oxidoreductase activity"/>
    <property type="evidence" value="ECO:0007669"/>
    <property type="project" value="UniProtKB-KW"/>
</dbReference>
<dbReference type="InterPro" id="IPR000415">
    <property type="entry name" value="Nitroreductase-like"/>
</dbReference>
<feature type="domain" description="Nitroreductase" evidence="3">
    <location>
        <begin position="5"/>
        <end position="59"/>
    </location>
</feature>
<dbReference type="AlphaFoldDB" id="A0A9D9DPL5"/>
<dbReference type="Gene3D" id="3.40.109.10">
    <property type="entry name" value="NADH Oxidase"/>
    <property type="match status" value="1"/>
</dbReference>